<keyword evidence="1" id="KW-0805">Transcription regulation</keyword>
<dbReference type="Gene3D" id="1.10.357.10">
    <property type="entry name" value="Tetracycline Repressor, domain 2"/>
    <property type="match status" value="1"/>
</dbReference>
<dbReference type="SUPFAM" id="SSF46689">
    <property type="entry name" value="Homeodomain-like"/>
    <property type="match status" value="1"/>
</dbReference>
<protein>
    <recommendedName>
        <fullName evidence="6">HTH tetR-type domain-containing protein</fullName>
    </recommendedName>
</protein>
<evidence type="ECO:0000256" key="4">
    <source>
        <dbReference type="PROSITE-ProRule" id="PRU00335"/>
    </source>
</evidence>
<evidence type="ECO:0000313" key="8">
    <source>
        <dbReference type="Proteomes" id="UP000006158"/>
    </source>
</evidence>
<keyword evidence="2 4" id="KW-0238">DNA-binding</keyword>
<dbReference type="PROSITE" id="PS50977">
    <property type="entry name" value="HTH_TETR_2"/>
    <property type="match status" value="1"/>
</dbReference>
<dbReference type="PANTHER" id="PTHR30055">
    <property type="entry name" value="HTH-TYPE TRANSCRIPTIONAL REGULATOR RUTR"/>
    <property type="match status" value="1"/>
</dbReference>
<dbReference type="InterPro" id="IPR036271">
    <property type="entry name" value="Tet_transcr_reg_TetR-rel_C_sf"/>
</dbReference>
<evidence type="ECO:0000313" key="7">
    <source>
        <dbReference type="EMBL" id="AFP41632.1"/>
    </source>
</evidence>
<dbReference type="Proteomes" id="UP000006158">
    <property type="component" value="Chromosome"/>
</dbReference>
<evidence type="ECO:0000256" key="3">
    <source>
        <dbReference type="ARBA" id="ARBA00023163"/>
    </source>
</evidence>
<proteinExistence type="predicted"/>
<dbReference type="PANTHER" id="PTHR30055:SF234">
    <property type="entry name" value="HTH-TYPE TRANSCRIPTIONAL REGULATOR BETI"/>
    <property type="match status" value="1"/>
</dbReference>
<evidence type="ECO:0000256" key="1">
    <source>
        <dbReference type="ARBA" id="ARBA00023015"/>
    </source>
</evidence>
<evidence type="ECO:0000259" key="6">
    <source>
        <dbReference type="PROSITE" id="PS50977"/>
    </source>
</evidence>
<dbReference type="EMBL" id="CP001663">
    <property type="protein sequence ID" value="AFP41632.1"/>
    <property type="molecule type" value="Genomic_DNA"/>
</dbReference>
<dbReference type="GO" id="GO:0003700">
    <property type="term" value="F:DNA-binding transcription factor activity"/>
    <property type="evidence" value="ECO:0007669"/>
    <property type="project" value="TreeGrafter"/>
</dbReference>
<gene>
    <name evidence="7" type="ordered locus">MSMEI_5188</name>
</gene>
<dbReference type="AlphaFoldDB" id="I7G7C9"/>
<reference evidence="7 8" key="2">
    <citation type="journal article" date="2009" name="Genome Res.">
        <title>Ortho-proteogenomics: multiple proteomes investigation through orthology and a new MS-based protocol.</title>
        <authorList>
            <person name="Gallien S."/>
            <person name="Perrodou E."/>
            <person name="Carapito C."/>
            <person name="Deshayes C."/>
            <person name="Reyrat J.M."/>
            <person name="Van Dorsselaer A."/>
            <person name="Poch O."/>
            <person name="Schaeffer C."/>
            <person name="Lecompte O."/>
        </authorList>
    </citation>
    <scope>NUCLEOTIDE SEQUENCE [LARGE SCALE GENOMIC DNA]</scope>
    <source>
        <strain evidence="8">ATCC 700084 / mc(2)155</strain>
    </source>
</reference>
<dbReference type="KEGG" id="msg:MSMEI_5188"/>
<dbReference type="SUPFAM" id="SSF48498">
    <property type="entry name" value="Tetracyclin repressor-like, C-terminal domain"/>
    <property type="match status" value="1"/>
</dbReference>
<dbReference type="GO" id="GO:0000976">
    <property type="term" value="F:transcription cis-regulatory region binding"/>
    <property type="evidence" value="ECO:0007669"/>
    <property type="project" value="TreeGrafter"/>
</dbReference>
<accession>I7G7C9</accession>
<dbReference type="PATRIC" id="fig|246196.56.peg.5308"/>
<feature type="DNA-binding region" description="H-T-H motif" evidence="4">
    <location>
        <begin position="199"/>
        <end position="218"/>
    </location>
</feature>
<reference evidence="7 8" key="1">
    <citation type="journal article" date="2007" name="Genome Biol.">
        <title>Interrupted coding sequences in Mycobacterium smegmatis: authentic mutations or sequencing errors?</title>
        <authorList>
            <person name="Deshayes C."/>
            <person name="Perrodou E."/>
            <person name="Gallien S."/>
            <person name="Euphrasie D."/>
            <person name="Schaeffer C."/>
            <person name="Van-Dorsselaer A."/>
            <person name="Poch O."/>
            <person name="Lecompte O."/>
            <person name="Reyrat J.M."/>
        </authorList>
    </citation>
    <scope>NUCLEOTIDE SEQUENCE [LARGE SCALE GENOMIC DNA]</scope>
    <source>
        <strain evidence="8">ATCC 700084 / mc(2)155</strain>
    </source>
</reference>
<keyword evidence="3" id="KW-0804">Transcription</keyword>
<feature type="region of interest" description="Disordered" evidence="5">
    <location>
        <begin position="90"/>
        <end position="122"/>
    </location>
</feature>
<evidence type="ECO:0000256" key="2">
    <source>
        <dbReference type="ARBA" id="ARBA00023125"/>
    </source>
</evidence>
<sequence length="373" mass="40053">MATGGKWPSVVGCVDVLEFFLGTRLLDLPGQLGHDRACLVAGGRLALGTGDTGRALVGRGHGDRRGGVGDQNRRTRAGVQVAFFSAGAFRGGGLERHGNGSQRGGRERGGDEELSSRQQGRHAVALPSSPVFEFRKVYRCAGQPRCKSWIKTASEFRKTRAPVADRWQHGAVPVSRAERREKLLRAAQSAVMKHGVDVQLKQVAAEAGLTPSAVLYHFPDIQTLLIEANRAGIERFYDARLRAVAGDAPPDRKLVTTIESGLPVDADDPDVKLMCALGGAAARHPAYAVMLTALYDRQVAMYQVILESGAAQGIFALTSSSLAVARNIVALEDAYGYRMVARHPSLDVDTAVDLICDYARVATGHPLPRPVRT</sequence>
<dbReference type="InterPro" id="IPR001647">
    <property type="entry name" value="HTH_TetR"/>
</dbReference>
<dbReference type="InterPro" id="IPR009057">
    <property type="entry name" value="Homeodomain-like_sf"/>
</dbReference>
<dbReference type="InterPro" id="IPR050109">
    <property type="entry name" value="HTH-type_TetR-like_transc_reg"/>
</dbReference>
<dbReference type="Pfam" id="PF00440">
    <property type="entry name" value="TetR_N"/>
    <property type="match status" value="1"/>
</dbReference>
<evidence type="ECO:0000256" key="5">
    <source>
        <dbReference type="SAM" id="MobiDB-lite"/>
    </source>
</evidence>
<organism evidence="7 8">
    <name type="scientific">Mycolicibacterium smegmatis (strain ATCC 700084 / mc(2)155)</name>
    <name type="common">Mycobacterium smegmatis</name>
    <dbReference type="NCBI Taxonomy" id="246196"/>
    <lineage>
        <taxon>Bacteria</taxon>
        <taxon>Bacillati</taxon>
        <taxon>Actinomycetota</taxon>
        <taxon>Actinomycetes</taxon>
        <taxon>Mycobacteriales</taxon>
        <taxon>Mycobacteriaceae</taxon>
        <taxon>Mycolicibacterium</taxon>
    </lineage>
</organism>
<name>I7G7C9_MYCS2</name>
<feature type="domain" description="HTH tetR-type" evidence="6">
    <location>
        <begin position="177"/>
        <end position="236"/>
    </location>
</feature>
<feature type="compositionally biased region" description="Basic and acidic residues" evidence="5">
    <location>
        <begin position="93"/>
        <end position="115"/>
    </location>
</feature>